<dbReference type="OrthoDB" id="283575at2759"/>
<keyword evidence="6 12" id="KW-0732">Signal</keyword>
<feature type="domain" description="EGF-like" evidence="15">
    <location>
        <begin position="1338"/>
        <end position="1374"/>
    </location>
</feature>
<dbReference type="SMART" id="SM00013">
    <property type="entry name" value="LRRNT"/>
    <property type="match status" value="4"/>
</dbReference>
<feature type="disulfide bond" evidence="11">
    <location>
        <begin position="1022"/>
        <end position="1031"/>
    </location>
</feature>
<evidence type="ECO:0000256" key="8">
    <source>
        <dbReference type="ARBA" id="ARBA00022902"/>
    </source>
</evidence>
<dbReference type="PROSITE" id="PS00010">
    <property type="entry name" value="ASX_HYDROXYL"/>
    <property type="match status" value="3"/>
</dbReference>
<dbReference type="FunFam" id="3.80.10.10:FF:000002">
    <property type="entry name" value="Slit guidance ligand 2"/>
    <property type="match status" value="2"/>
</dbReference>
<dbReference type="CDD" id="cd00110">
    <property type="entry name" value="LamG"/>
    <property type="match status" value="1"/>
</dbReference>
<dbReference type="PANTHER" id="PTHR24369:SF196">
    <property type="entry name" value="RETICULON 4 RECEPTOR LIKE 1"/>
    <property type="match status" value="1"/>
</dbReference>
<dbReference type="SMART" id="SM00369">
    <property type="entry name" value="LRR_TYP"/>
    <property type="match status" value="18"/>
</dbReference>
<dbReference type="FunFam" id="3.80.10.10:FF:000004">
    <property type="entry name" value="Slit guidance ligand 2"/>
    <property type="match status" value="1"/>
</dbReference>
<feature type="domain" description="EGF-like" evidence="15">
    <location>
        <begin position="958"/>
        <end position="994"/>
    </location>
</feature>
<feature type="domain" description="EGF-like" evidence="15">
    <location>
        <begin position="1118"/>
        <end position="1155"/>
    </location>
</feature>
<comment type="subcellular location">
    <subcellularLocation>
        <location evidence="1">Secreted</location>
    </subcellularLocation>
</comment>
<dbReference type="PANTHER" id="PTHR24369">
    <property type="entry name" value="ANTIGEN BSP, PUTATIVE-RELATED"/>
    <property type="match status" value="1"/>
</dbReference>
<dbReference type="InterPro" id="IPR000483">
    <property type="entry name" value="Cys-rich_flank_reg_C"/>
</dbReference>
<feature type="disulfide bond" evidence="11">
    <location>
        <begin position="946"/>
        <end position="955"/>
    </location>
</feature>
<evidence type="ECO:0000256" key="6">
    <source>
        <dbReference type="ARBA" id="ARBA00022729"/>
    </source>
</evidence>
<keyword evidence="8" id="KW-0524">Neurogenesis</keyword>
<keyword evidence="3" id="KW-0964">Secreted</keyword>
<dbReference type="SMART" id="SM00365">
    <property type="entry name" value="LRR_SD22"/>
    <property type="match status" value="4"/>
</dbReference>
<evidence type="ECO:0000256" key="5">
    <source>
        <dbReference type="ARBA" id="ARBA00022614"/>
    </source>
</evidence>
<dbReference type="SMART" id="SM00364">
    <property type="entry name" value="LRR_BAC"/>
    <property type="match status" value="6"/>
</dbReference>
<evidence type="ECO:0000256" key="7">
    <source>
        <dbReference type="ARBA" id="ARBA00022737"/>
    </source>
</evidence>
<dbReference type="SMART" id="SM00179">
    <property type="entry name" value="EGF_CA"/>
    <property type="match status" value="6"/>
</dbReference>
<dbReference type="GO" id="GO:0005509">
    <property type="term" value="F:calcium ion binding"/>
    <property type="evidence" value="ECO:0007669"/>
    <property type="project" value="InterPro"/>
</dbReference>
<keyword evidence="10" id="KW-0325">Glycoprotein</keyword>
<keyword evidence="5" id="KW-0433">Leucine-rich repeat</keyword>
<dbReference type="GO" id="GO:0007399">
    <property type="term" value="P:nervous system development"/>
    <property type="evidence" value="ECO:0007669"/>
    <property type="project" value="UniProtKB-KW"/>
</dbReference>
<dbReference type="GeneID" id="110977078"/>
<dbReference type="PROSITE" id="PS01187">
    <property type="entry name" value="EGF_CA"/>
    <property type="match status" value="1"/>
</dbReference>
<evidence type="ECO:0000256" key="9">
    <source>
        <dbReference type="ARBA" id="ARBA00023157"/>
    </source>
</evidence>
<dbReference type="InterPro" id="IPR001881">
    <property type="entry name" value="EGF-like_Ca-bd_dom"/>
</dbReference>
<evidence type="ECO:0000259" key="14">
    <source>
        <dbReference type="PROSITE" id="PS50025"/>
    </source>
</evidence>
<reference evidence="17" key="1">
    <citation type="submission" date="2025-08" db="UniProtKB">
        <authorList>
            <consortium name="RefSeq"/>
        </authorList>
    </citation>
    <scope>IDENTIFICATION</scope>
</reference>
<dbReference type="SUPFAM" id="SSF57184">
    <property type="entry name" value="Growth factor receptor domain"/>
    <property type="match status" value="1"/>
</dbReference>
<evidence type="ECO:0000259" key="15">
    <source>
        <dbReference type="PROSITE" id="PS50026"/>
    </source>
</evidence>
<dbReference type="GO" id="GO:0005886">
    <property type="term" value="C:plasma membrane"/>
    <property type="evidence" value="ECO:0007669"/>
    <property type="project" value="TreeGrafter"/>
</dbReference>
<dbReference type="PROSITE" id="PS50026">
    <property type="entry name" value="EGF_3"/>
    <property type="match status" value="7"/>
</dbReference>
<dbReference type="PROSITE" id="PS00022">
    <property type="entry name" value="EGF_1"/>
    <property type="match status" value="7"/>
</dbReference>
<evidence type="ECO:0000313" key="16">
    <source>
        <dbReference type="Proteomes" id="UP000694845"/>
    </source>
</evidence>
<accession>A0A8B7Y221</accession>
<dbReference type="InterPro" id="IPR018097">
    <property type="entry name" value="EGF_Ca-bd_CS"/>
</dbReference>
<dbReference type="InterPro" id="IPR003591">
    <property type="entry name" value="Leu-rich_rpt_typical-subtyp"/>
</dbReference>
<feature type="disulfide bond" evidence="11">
    <location>
        <begin position="984"/>
        <end position="993"/>
    </location>
</feature>
<dbReference type="PROSITE" id="PS51450">
    <property type="entry name" value="LRR"/>
    <property type="match status" value="9"/>
</dbReference>
<feature type="signal peptide" evidence="12">
    <location>
        <begin position="1"/>
        <end position="29"/>
    </location>
</feature>
<feature type="disulfide bond" evidence="11">
    <location>
        <begin position="1100"/>
        <end position="1109"/>
    </location>
</feature>
<dbReference type="InterPro" id="IPR009030">
    <property type="entry name" value="Growth_fac_rcpt_cys_sf"/>
</dbReference>
<dbReference type="SMART" id="SM00041">
    <property type="entry name" value="CT"/>
    <property type="match status" value="1"/>
</dbReference>
<feature type="domain" description="CTCK" evidence="13">
    <location>
        <begin position="1379"/>
        <end position="1450"/>
    </location>
</feature>
<feature type="domain" description="EGF-like" evidence="15">
    <location>
        <begin position="996"/>
        <end position="1032"/>
    </location>
</feature>
<dbReference type="Gene3D" id="3.80.10.10">
    <property type="entry name" value="Ribonuclease Inhibitor"/>
    <property type="match status" value="5"/>
</dbReference>
<dbReference type="InterPro" id="IPR013320">
    <property type="entry name" value="ConA-like_dom_sf"/>
</dbReference>
<evidence type="ECO:0000313" key="17">
    <source>
        <dbReference type="RefSeq" id="XP_022086572.1"/>
    </source>
</evidence>
<dbReference type="InterPro" id="IPR001791">
    <property type="entry name" value="Laminin_G"/>
</dbReference>
<evidence type="ECO:0000256" key="12">
    <source>
        <dbReference type="SAM" id="SignalP"/>
    </source>
</evidence>
<dbReference type="SMART" id="SM00282">
    <property type="entry name" value="LamG"/>
    <property type="match status" value="1"/>
</dbReference>
<dbReference type="SUPFAM" id="SSF57196">
    <property type="entry name" value="EGF/Laminin"/>
    <property type="match status" value="2"/>
</dbReference>
<dbReference type="InterPro" id="IPR050541">
    <property type="entry name" value="LRR_TM_domain-containing"/>
</dbReference>
<keyword evidence="7" id="KW-0677">Repeat</keyword>
<dbReference type="FunFam" id="3.80.10.10:FF:000032">
    <property type="entry name" value="Slit homolog 2 (Drosophila)"/>
    <property type="match status" value="1"/>
</dbReference>
<keyword evidence="16" id="KW-1185">Reference proteome</keyword>
<dbReference type="InterPro" id="IPR032675">
    <property type="entry name" value="LRR_dom_sf"/>
</dbReference>
<evidence type="ECO:0000256" key="4">
    <source>
        <dbReference type="ARBA" id="ARBA00022536"/>
    </source>
</evidence>
<dbReference type="KEGG" id="aplc:110977078"/>
<sequence length="1460" mass="162035">MTRAMDLSRMKYLIAGLCVLGLAVDISEGGRRARDCPPECSCYRRTVDCIKRGLQYIPVNIPVNTERLNLDGNNITKIRKGDFDNLRRLRVLQLSNNQIVSIERGAFSDLRSVERMRLDGNQLQSLPELVFSNMDSLYRLDLSNNKLMLISRKLFRGTGLLRNLNLEYNQITCIIDGAFRPLRMLERLSLSNNNLTTLSSSSFTHMTYLKTLRLAGNDLYCDCYLGWFASWLRLHPRLALSTRCSHPRQFRGLKIPELQVGDFRCSGEEDHEVMCKVKPLCPAGCACNSENVVDCRGIGLTELPTTFPDRAVELRLEQNQIRSIPSRAFTQYKKLKRIDLSNNMIETIADDAFTGLRSLSSLVLYGNQIADLPEGIFRGLTSLQLLLLNANHISCIRVNLFQDLISLNLLSLYDNQIMSLANGTLAPLRNLQTMHLARNPLICDCNLKWLVEYLQGNPVEKSGARCETPRRMEGKRLNRMKSIKFKCKDAEYQRTMHAGECFIDSDCPESCSCSGTIVDCSNRGFHSVPDSIPTYTTELLLNDNDISRISAGGKFLNLINLNKLDLRNNRISIIEEGAFEGAENLFELLLTNNKLTKVHGRFFSGLKKLRTLNLRSNRLTCIGNETFIGLRSLRLLALYDNGISTITSGAFDSLKELSTVNLMGNPLNCNCHLSWLPEWLISRNIVTGNPICQSPDNLRDVPLEALEKTDFSCEENDLNSCLPSVACPRECACSGSVVRCSRKELTMPPRNIPLTATEIYLDSNQLVTIPDGMTNLKSLHTLDLSTNLITMLPENAFANMTKLSTLILSYNRIACIPPGTFTGLRSLRILSLQGNDLSTLPNGVFSDLHSLSHIALGNNPLYCDCNLQWLSEWVKADGFKEPGIAKCADPYDLRGKLILTAPSRSFICTEEPDMNILAKCNPCLSGPCQNQGACSVSLTERYTCSCPEGFKGRNCEVELDACEGMPCLNGGQCQNLNGGFRCECMPGFEGDLCESNIDDCKHHQCLNDGICQDGINNYTCYCSLGYSGTYCEVDKDLCASGANPCQNGGVCYDLGRSYRCECPPSYRGLNCTESYQDCRNEGCQNEGQCIQEMDQFVCRCPQGFSGVRCEDVPIVFPQASPCDFHDCQNQALCQVEAGGEVHCLCRPGYVGKRCEVSTSLTFSQQSALLKVNPLDMSSPINFTVSFATAQENGILLYHGGAGTVDHLAVELFRGYLRVSYIAGNFPATTVFSQHNLNDGEFHTVRVLVSGRNISLQIDDEEVQSATNEGPSTYLNVNAPLFIGGAPSKKNAYALRHRHLRNGSSFQGCLQGFFINDEPVTPMEGEVLGVTTGCPALDMPDPCQTNPCKQGFCRKLDSARYTCDCQDGWMGPMCDRRTTCTGQPHQVTVERGTCRSANPIKTMDCGGECGGASCCRPQRVRTRLVLLQCEDGTEVKEEVKIVRSCACQECVETPEIVNEPE</sequence>
<feature type="disulfide bond" evidence="11">
    <location>
        <begin position="1342"/>
        <end position="1352"/>
    </location>
</feature>
<feature type="disulfide bond" evidence="11">
    <location>
        <begin position="1364"/>
        <end position="1373"/>
    </location>
</feature>
<dbReference type="RefSeq" id="XP_022086572.1">
    <property type="nucleotide sequence ID" value="XM_022230880.1"/>
</dbReference>
<dbReference type="Pfam" id="PF01463">
    <property type="entry name" value="LRRCT"/>
    <property type="match status" value="3"/>
</dbReference>
<dbReference type="FunFam" id="2.10.25.10:FF:000080">
    <property type="entry name" value="Neurogenic locus notch 1"/>
    <property type="match status" value="1"/>
</dbReference>
<dbReference type="InterPro" id="IPR000372">
    <property type="entry name" value="LRRNT"/>
</dbReference>
<dbReference type="GO" id="GO:0005576">
    <property type="term" value="C:extracellular region"/>
    <property type="evidence" value="ECO:0007669"/>
    <property type="project" value="UniProtKB-SubCell"/>
</dbReference>
<dbReference type="CDD" id="cd00054">
    <property type="entry name" value="EGF_CA"/>
    <property type="match status" value="6"/>
</dbReference>
<protein>
    <submittedName>
        <fullName evidence="17">Slit homolog 2 protein-like isoform X1</fullName>
    </submittedName>
</protein>
<evidence type="ECO:0000259" key="13">
    <source>
        <dbReference type="PROSITE" id="PS01225"/>
    </source>
</evidence>
<feature type="domain" description="Laminin G" evidence="14">
    <location>
        <begin position="1158"/>
        <end position="1333"/>
    </location>
</feature>
<dbReference type="SMART" id="SM00082">
    <property type="entry name" value="LRRCT"/>
    <property type="match status" value="4"/>
</dbReference>
<dbReference type="InterPro" id="IPR000742">
    <property type="entry name" value="EGF"/>
</dbReference>
<dbReference type="OMA" id="ETKCQNN"/>
<dbReference type="InterPro" id="IPR000152">
    <property type="entry name" value="EGF-type_Asp/Asn_hydroxyl_site"/>
</dbReference>
<dbReference type="Pfam" id="PF12661">
    <property type="entry name" value="hEGF"/>
    <property type="match status" value="2"/>
</dbReference>
<dbReference type="Pfam" id="PF01462">
    <property type="entry name" value="LRRNT"/>
    <property type="match status" value="2"/>
</dbReference>
<evidence type="ECO:0000256" key="1">
    <source>
        <dbReference type="ARBA" id="ARBA00004613"/>
    </source>
</evidence>
<dbReference type="Pfam" id="PF00008">
    <property type="entry name" value="EGF"/>
    <property type="match status" value="2"/>
</dbReference>
<dbReference type="InterPro" id="IPR001611">
    <property type="entry name" value="Leu-rich_rpt"/>
</dbReference>
<evidence type="ECO:0000256" key="2">
    <source>
        <dbReference type="ARBA" id="ARBA00022473"/>
    </source>
</evidence>
<feature type="disulfide bond" evidence="11">
    <location>
        <begin position="1062"/>
        <end position="1071"/>
    </location>
</feature>
<dbReference type="PROSITE" id="PS01186">
    <property type="entry name" value="EGF_2"/>
    <property type="match status" value="6"/>
</dbReference>
<dbReference type="PROSITE" id="PS01185">
    <property type="entry name" value="CTCK_1"/>
    <property type="match status" value="1"/>
</dbReference>
<proteinExistence type="predicted"/>
<dbReference type="InterPro" id="IPR006207">
    <property type="entry name" value="Cys_knot_C"/>
</dbReference>
<keyword evidence="2" id="KW-0217">Developmental protein</keyword>
<feature type="domain" description="EGF-like" evidence="15">
    <location>
        <begin position="1074"/>
        <end position="1110"/>
    </location>
</feature>
<feature type="domain" description="EGF-like" evidence="15">
    <location>
        <begin position="1034"/>
        <end position="1072"/>
    </location>
</feature>
<keyword evidence="9 11" id="KW-1015">Disulfide bond</keyword>
<dbReference type="Pfam" id="PF13855">
    <property type="entry name" value="LRR_8"/>
    <property type="match status" value="6"/>
</dbReference>
<comment type="caution">
    <text evidence="11">Lacks conserved residue(s) required for the propagation of feature annotation.</text>
</comment>
<name>A0A8B7Y221_ACAPL</name>
<dbReference type="PROSITE" id="PS50025">
    <property type="entry name" value="LAM_G_DOMAIN"/>
    <property type="match status" value="1"/>
</dbReference>
<dbReference type="FunFam" id="2.10.25.10:FF:000109">
    <property type="entry name" value="Notch homolog 4, [Drosophila]"/>
    <property type="match status" value="1"/>
</dbReference>
<keyword evidence="4 11" id="KW-0245">EGF-like domain</keyword>
<dbReference type="Proteomes" id="UP000694845">
    <property type="component" value="Unplaced"/>
</dbReference>
<dbReference type="Gene3D" id="2.60.120.200">
    <property type="match status" value="1"/>
</dbReference>
<dbReference type="FunFam" id="2.10.25.10:FF:000063">
    <property type="entry name" value="Slit guidance ligand 2"/>
    <property type="match status" value="1"/>
</dbReference>
<gene>
    <name evidence="17" type="primary">LOC110977078</name>
</gene>
<organism evidence="16 17">
    <name type="scientific">Acanthaster planci</name>
    <name type="common">Crown-of-thorns starfish</name>
    <dbReference type="NCBI Taxonomy" id="133434"/>
    <lineage>
        <taxon>Eukaryota</taxon>
        <taxon>Metazoa</taxon>
        <taxon>Echinodermata</taxon>
        <taxon>Eleutherozoa</taxon>
        <taxon>Asterozoa</taxon>
        <taxon>Asteroidea</taxon>
        <taxon>Valvatacea</taxon>
        <taxon>Valvatida</taxon>
        <taxon>Acanthasteridae</taxon>
        <taxon>Acanthaster</taxon>
    </lineage>
</organism>
<feature type="disulfide bond" evidence="11">
    <location>
        <begin position="1145"/>
        <end position="1154"/>
    </location>
</feature>
<dbReference type="SUPFAM" id="SSF49899">
    <property type="entry name" value="Concanavalin A-like lectins/glucanases"/>
    <property type="match status" value="1"/>
</dbReference>
<dbReference type="PROSITE" id="PS01225">
    <property type="entry name" value="CTCK_2"/>
    <property type="match status" value="1"/>
</dbReference>
<dbReference type="Pfam" id="PF02210">
    <property type="entry name" value="Laminin_G_2"/>
    <property type="match status" value="1"/>
</dbReference>
<feature type="domain" description="EGF-like" evidence="15">
    <location>
        <begin position="921"/>
        <end position="956"/>
    </location>
</feature>
<dbReference type="InterPro" id="IPR013032">
    <property type="entry name" value="EGF-like_CS"/>
</dbReference>
<evidence type="ECO:0000256" key="10">
    <source>
        <dbReference type="ARBA" id="ARBA00023180"/>
    </source>
</evidence>
<dbReference type="Gene3D" id="2.10.25.10">
    <property type="entry name" value="Laminin"/>
    <property type="match status" value="7"/>
</dbReference>
<evidence type="ECO:0000256" key="3">
    <source>
        <dbReference type="ARBA" id="ARBA00022525"/>
    </source>
</evidence>
<evidence type="ECO:0000256" key="11">
    <source>
        <dbReference type="PROSITE-ProRule" id="PRU00076"/>
    </source>
</evidence>
<feature type="chain" id="PRO_5034957068" evidence="12">
    <location>
        <begin position="30"/>
        <end position="1460"/>
    </location>
</feature>
<dbReference type="SUPFAM" id="SSF52058">
    <property type="entry name" value="L domain-like"/>
    <property type="match status" value="3"/>
</dbReference>
<dbReference type="SMART" id="SM00181">
    <property type="entry name" value="EGF"/>
    <property type="match status" value="7"/>
</dbReference>